<evidence type="ECO:0000256" key="3">
    <source>
        <dbReference type="ARBA" id="ARBA00004496"/>
    </source>
</evidence>
<evidence type="ECO:0000256" key="12">
    <source>
        <dbReference type="ARBA" id="ARBA00039357"/>
    </source>
</evidence>
<dbReference type="InterPro" id="IPR006355">
    <property type="entry name" value="LHPP/HDHD2"/>
</dbReference>
<evidence type="ECO:0000313" key="15">
    <source>
        <dbReference type="Proteomes" id="UP000318571"/>
    </source>
</evidence>
<evidence type="ECO:0000256" key="8">
    <source>
        <dbReference type="ARBA" id="ARBA00022801"/>
    </source>
</evidence>
<evidence type="ECO:0000256" key="2">
    <source>
        <dbReference type="ARBA" id="ARBA00004123"/>
    </source>
</evidence>
<accession>A0A553NC76</accession>
<dbReference type="Gene3D" id="3.40.50.1000">
    <property type="entry name" value="HAD superfamily/HAD-like"/>
    <property type="match status" value="2"/>
</dbReference>
<dbReference type="InterPro" id="IPR006357">
    <property type="entry name" value="HAD-SF_hydro_IIA"/>
</dbReference>
<keyword evidence="7" id="KW-0479">Metal-binding</keyword>
<comment type="catalytic activity">
    <reaction evidence="13">
        <text>diphosphate + H2O = 2 phosphate + H(+)</text>
        <dbReference type="Rhea" id="RHEA:24576"/>
        <dbReference type="ChEBI" id="CHEBI:15377"/>
        <dbReference type="ChEBI" id="CHEBI:15378"/>
        <dbReference type="ChEBI" id="CHEBI:33019"/>
        <dbReference type="ChEBI" id="CHEBI:43474"/>
        <dbReference type="EC" id="3.6.1.1"/>
    </reaction>
</comment>
<evidence type="ECO:0000256" key="4">
    <source>
        <dbReference type="ARBA" id="ARBA00007958"/>
    </source>
</evidence>
<comment type="caution">
    <text evidence="14">The sequence shown here is derived from an EMBL/GenBank/DDBJ whole genome shotgun (WGS) entry which is preliminary data.</text>
</comment>
<evidence type="ECO:0000256" key="1">
    <source>
        <dbReference type="ARBA" id="ARBA00001946"/>
    </source>
</evidence>
<dbReference type="Pfam" id="PF13344">
    <property type="entry name" value="Hydrolase_6"/>
    <property type="match status" value="1"/>
</dbReference>
<dbReference type="OMA" id="EEHIFMP"/>
<keyword evidence="10" id="KW-0539">Nucleus</keyword>
<keyword evidence="8" id="KW-0378">Hydrolase</keyword>
<dbReference type="NCBIfam" id="TIGR01458">
    <property type="entry name" value="HAD-SF-IIA-hyp3"/>
    <property type="match status" value="1"/>
</dbReference>
<dbReference type="STRING" id="6832.A0A553NC76"/>
<gene>
    <name evidence="14" type="ORF">TCAL_05569</name>
</gene>
<comment type="function">
    <text evidence="11">Phosphatase that hydrolyzes imidodiphosphate, 3-phosphohistidine and 6-phospholysine. Has broad substrate specificity and can also hydrolyze inorganic diphosphate, but with lower efficiency.</text>
</comment>
<dbReference type="Proteomes" id="UP000318571">
    <property type="component" value="Chromosome 10"/>
</dbReference>
<dbReference type="PANTHER" id="PTHR19288">
    <property type="entry name" value="4-NITROPHENYLPHOSPHATASE-RELATED"/>
    <property type="match status" value="1"/>
</dbReference>
<name>A0A553NC76_TIGCA</name>
<evidence type="ECO:0000313" key="14">
    <source>
        <dbReference type="EMBL" id="TRY63027.1"/>
    </source>
</evidence>
<evidence type="ECO:0000256" key="10">
    <source>
        <dbReference type="ARBA" id="ARBA00023242"/>
    </source>
</evidence>
<sequence length="287" mass="30965">MSFNGKPIKGVLLDITGVLAESSAEGDGQVIFGSVEAVKKLTDKGLLKHGKSRNEISPGVKVFPFSGIQVRFLTNETQRTRRNLMEKLHRLGFSMNETDIFPPALAMSSIALEKNLRPFLLVHENVLPDLAAIPIAENYDSVVIGDAVDEFSYQNLNKAFRVLMASGGPLYTLGKGRFYREDGELTLDVGAFAAALAFAADREAIVCGKPAPNFFATAIKDMGVRAEETLMVGDDIVSDVGGAQACGIKGILVRTGKFQPQDENHPNVTPDKIVNNLAEIADIIVSD</sequence>
<evidence type="ECO:0000256" key="11">
    <source>
        <dbReference type="ARBA" id="ARBA00037258"/>
    </source>
</evidence>
<comment type="similarity">
    <text evidence="4">Belongs to the HAD-like hydrolase superfamily.</text>
</comment>
<dbReference type="EC" id="3.6.1.1" evidence="5"/>
<evidence type="ECO:0000256" key="7">
    <source>
        <dbReference type="ARBA" id="ARBA00022723"/>
    </source>
</evidence>
<dbReference type="GO" id="GO:0046872">
    <property type="term" value="F:metal ion binding"/>
    <property type="evidence" value="ECO:0007669"/>
    <property type="project" value="UniProtKB-KW"/>
</dbReference>
<dbReference type="AlphaFoldDB" id="A0A553NC76"/>
<evidence type="ECO:0000256" key="5">
    <source>
        <dbReference type="ARBA" id="ARBA00012146"/>
    </source>
</evidence>
<dbReference type="InterPro" id="IPR036412">
    <property type="entry name" value="HAD-like_sf"/>
</dbReference>
<dbReference type="InterPro" id="IPR023214">
    <property type="entry name" value="HAD_sf"/>
</dbReference>
<organism evidence="14 15">
    <name type="scientific">Tigriopus californicus</name>
    <name type="common">Marine copepod</name>
    <dbReference type="NCBI Taxonomy" id="6832"/>
    <lineage>
        <taxon>Eukaryota</taxon>
        <taxon>Metazoa</taxon>
        <taxon>Ecdysozoa</taxon>
        <taxon>Arthropoda</taxon>
        <taxon>Crustacea</taxon>
        <taxon>Multicrustacea</taxon>
        <taxon>Hexanauplia</taxon>
        <taxon>Copepoda</taxon>
        <taxon>Harpacticoida</taxon>
        <taxon>Harpacticidae</taxon>
        <taxon>Tigriopus</taxon>
    </lineage>
</organism>
<keyword evidence="6" id="KW-0963">Cytoplasm</keyword>
<dbReference type="GO" id="GO:0004427">
    <property type="term" value="F:inorganic diphosphate phosphatase activity"/>
    <property type="evidence" value="ECO:0007669"/>
    <property type="project" value="UniProtKB-EC"/>
</dbReference>
<evidence type="ECO:0000256" key="9">
    <source>
        <dbReference type="ARBA" id="ARBA00022842"/>
    </source>
</evidence>
<dbReference type="GO" id="GO:0016791">
    <property type="term" value="F:phosphatase activity"/>
    <property type="evidence" value="ECO:0007669"/>
    <property type="project" value="InterPro"/>
</dbReference>
<comment type="subcellular location">
    <subcellularLocation>
        <location evidence="3">Cytoplasm</location>
    </subcellularLocation>
    <subcellularLocation>
        <location evidence="2">Nucleus</location>
    </subcellularLocation>
</comment>
<dbReference type="EMBL" id="VCGU01000458">
    <property type="protein sequence ID" value="TRY63027.1"/>
    <property type="molecule type" value="Genomic_DNA"/>
</dbReference>
<keyword evidence="15" id="KW-1185">Reference proteome</keyword>
<keyword evidence="9" id="KW-0460">Magnesium</keyword>
<evidence type="ECO:0000256" key="6">
    <source>
        <dbReference type="ARBA" id="ARBA00022490"/>
    </source>
</evidence>
<evidence type="ECO:0000256" key="13">
    <source>
        <dbReference type="ARBA" id="ARBA00047820"/>
    </source>
</evidence>
<comment type="cofactor">
    <cofactor evidence="1">
        <name>Mg(2+)</name>
        <dbReference type="ChEBI" id="CHEBI:18420"/>
    </cofactor>
</comment>
<dbReference type="Pfam" id="PF13242">
    <property type="entry name" value="Hydrolase_like"/>
    <property type="match status" value="1"/>
</dbReference>
<dbReference type="SUPFAM" id="SSF56784">
    <property type="entry name" value="HAD-like"/>
    <property type="match status" value="1"/>
</dbReference>
<dbReference type="GO" id="GO:0005634">
    <property type="term" value="C:nucleus"/>
    <property type="evidence" value="ECO:0007669"/>
    <property type="project" value="UniProtKB-SubCell"/>
</dbReference>
<reference evidence="14 15" key="1">
    <citation type="journal article" date="2018" name="Nat. Ecol. Evol.">
        <title>Genomic signatures of mitonuclear coevolution across populations of Tigriopus californicus.</title>
        <authorList>
            <person name="Barreto F.S."/>
            <person name="Watson E.T."/>
            <person name="Lima T.G."/>
            <person name="Willett C.S."/>
            <person name="Edmands S."/>
            <person name="Li W."/>
            <person name="Burton R.S."/>
        </authorList>
    </citation>
    <scope>NUCLEOTIDE SEQUENCE [LARGE SCALE GENOMIC DNA]</scope>
    <source>
        <strain evidence="14 15">San Diego</strain>
    </source>
</reference>
<dbReference type="GO" id="GO:0005829">
    <property type="term" value="C:cytosol"/>
    <property type="evidence" value="ECO:0007669"/>
    <property type="project" value="TreeGrafter"/>
</dbReference>
<proteinExistence type="inferred from homology"/>
<dbReference type="PANTHER" id="PTHR19288:SF44">
    <property type="entry name" value="PHOSPHOLYSINE PHOSPHOHISTIDINE INORGANIC PYROPHOSPHATE PHOSPHATASE"/>
    <property type="match status" value="1"/>
</dbReference>
<protein>
    <recommendedName>
        <fullName evidence="12">Phospholysine phosphohistidine inorganic pyrophosphate phosphatase</fullName>
        <ecNumber evidence="5">3.6.1.1</ecNumber>
    </recommendedName>
</protein>